<dbReference type="RefSeq" id="XP_025469310.1">
    <property type="nucleotide sequence ID" value="XM_025607965.1"/>
</dbReference>
<dbReference type="Proteomes" id="UP000246702">
    <property type="component" value="Unassembled WGS sequence"/>
</dbReference>
<keyword evidence="2" id="KW-1185">Reference proteome</keyword>
<dbReference type="OrthoDB" id="4177740at2759"/>
<accession>A0A317X1V2</accession>
<dbReference type="GeneID" id="37110108"/>
<dbReference type="EMBL" id="MSFK01000009">
    <property type="protein sequence ID" value="PWY91582.1"/>
    <property type="molecule type" value="Genomic_DNA"/>
</dbReference>
<protein>
    <submittedName>
        <fullName evidence="1">Uncharacterized protein</fullName>
    </submittedName>
</protein>
<name>A0A317X1V2_9EURO</name>
<evidence type="ECO:0000313" key="2">
    <source>
        <dbReference type="Proteomes" id="UP000246702"/>
    </source>
</evidence>
<organism evidence="1 2">
    <name type="scientific">Aspergillus sclerotioniger CBS 115572</name>
    <dbReference type="NCBI Taxonomy" id="1450535"/>
    <lineage>
        <taxon>Eukaryota</taxon>
        <taxon>Fungi</taxon>
        <taxon>Dikarya</taxon>
        <taxon>Ascomycota</taxon>
        <taxon>Pezizomycotina</taxon>
        <taxon>Eurotiomycetes</taxon>
        <taxon>Eurotiomycetidae</taxon>
        <taxon>Eurotiales</taxon>
        <taxon>Aspergillaceae</taxon>
        <taxon>Aspergillus</taxon>
        <taxon>Aspergillus subgen. Circumdati</taxon>
    </lineage>
</organism>
<sequence length="301" mass="34732">MHFFHYHASSTARRRQIIQVRDNVLKSLNETFDLVTRSRKESFDDDAYLALPIKCQELRISPSRTHVDSPSPVFFDPLGVEGVLSPHPTDAETREHLQKINQEWGRKETMRLTVGDKAFDLMYAIEDFFRIYQRDMGPGNPSVSLMQHANWVPSDDIFADEFDDILYEGRWGQPYAAWKARKALNTPHTMIAILNETEEDDRLLIREVQTILAAMISRLRSDDFPSHTIIPVMAITTFATYKLRIIETHYSLEGLIFRESQLLSFTEKDIAIHNMNILMTFMAARMIGDTESLSIMGEVCL</sequence>
<dbReference type="AlphaFoldDB" id="A0A317X1V2"/>
<proteinExistence type="predicted"/>
<gene>
    <name evidence="1" type="ORF">BO94DRAFT_462274</name>
</gene>
<reference evidence="1 2" key="1">
    <citation type="submission" date="2016-12" db="EMBL/GenBank/DDBJ databases">
        <title>The genomes of Aspergillus section Nigri reveals drivers in fungal speciation.</title>
        <authorList>
            <consortium name="DOE Joint Genome Institute"/>
            <person name="Vesth T.C."/>
            <person name="Nybo J."/>
            <person name="Theobald S."/>
            <person name="Brandl J."/>
            <person name="Frisvad J.C."/>
            <person name="Nielsen K.F."/>
            <person name="Lyhne E.K."/>
            <person name="Kogle M.E."/>
            <person name="Kuo A."/>
            <person name="Riley R."/>
            <person name="Clum A."/>
            <person name="Nolan M."/>
            <person name="Lipzen A."/>
            <person name="Salamov A."/>
            <person name="Henrissat B."/>
            <person name="Wiebenga A."/>
            <person name="De Vries R.P."/>
            <person name="Grigoriev I.V."/>
            <person name="Mortensen U.H."/>
            <person name="Andersen M.R."/>
            <person name="Baker S.E."/>
        </authorList>
    </citation>
    <scope>NUCLEOTIDE SEQUENCE [LARGE SCALE GENOMIC DNA]</scope>
    <source>
        <strain evidence="1 2">CBS 115572</strain>
    </source>
</reference>
<evidence type="ECO:0000313" key="1">
    <source>
        <dbReference type="EMBL" id="PWY91582.1"/>
    </source>
</evidence>
<comment type="caution">
    <text evidence="1">The sequence shown here is derived from an EMBL/GenBank/DDBJ whole genome shotgun (WGS) entry which is preliminary data.</text>
</comment>